<organism evidence="2 3">
    <name type="scientific">Sphingobacterium litopenaei</name>
    <dbReference type="NCBI Taxonomy" id="2763500"/>
    <lineage>
        <taxon>Bacteria</taxon>
        <taxon>Pseudomonadati</taxon>
        <taxon>Bacteroidota</taxon>
        <taxon>Sphingobacteriia</taxon>
        <taxon>Sphingobacteriales</taxon>
        <taxon>Sphingobacteriaceae</taxon>
        <taxon>Sphingobacterium</taxon>
    </lineage>
</organism>
<dbReference type="Gene3D" id="3.40.50.720">
    <property type="entry name" value="NAD(P)-binding Rossmann-like Domain"/>
    <property type="match status" value="1"/>
</dbReference>
<evidence type="ECO:0000313" key="2">
    <source>
        <dbReference type="EMBL" id="MBD1429760.1"/>
    </source>
</evidence>
<sequence length="299" mass="33300">MKILILGSSGFIGKSLIKDLPDSIGVSLRSNNWNERFKCADVIINLVGKAHDHKGMATQEDYYYANVALLKNIFEEYIKSKASLFIHISSLAAVEEYESIHPLDENAICYPISLYGISKRVAEEWLLNQALPEGKKLIIVRPPMVHGPGDKGNLGLLYSLISKGIPYPLASFTNSRSFISIGNFNFFIKQIIEKKEMLLSGIYHVADDESISTNDIITVIKTVTEKKVPNVSLPKFLINGLAKMGDFLPIPLNTKRLKKMTSSLLVSNKKIKNALGIQKLPFTAKEGLEITIKSFNQTK</sequence>
<gene>
    <name evidence="2" type="ORF">H8B04_09270</name>
</gene>
<dbReference type="RefSeq" id="WP_190302168.1">
    <property type="nucleotide sequence ID" value="NZ_JACOIJ010000015.1"/>
</dbReference>
<dbReference type="InterPro" id="IPR036291">
    <property type="entry name" value="NAD(P)-bd_dom_sf"/>
</dbReference>
<dbReference type="Pfam" id="PF01370">
    <property type="entry name" value="Epimerase"/>
    <property type="match status" value="1"/>
</dbReference>
<feature type="domain" description="NAD-dependent epimerase/dehydratase" evidence="1">
    <location>
        <begin position="3"/>
        <end position="194"/>
    </location>
</feature>
<evidence type="ECO:0000313" key="3">
    <source>
        <dbReference type="Proteomes" id="UP000651271"/>
    </source>
</evidence>
<comment type="caution">
    <text evidence="2">The sequence shown here is derived from an EMBL/GenBank/DDBJ whole genome shotgun (WGS) entry which is preliminary data.</text>
</comment>
<accession>A0ABR7YEM2</accession>
<dbReference type="EMBL" id="JACOIJ010000015">
    <property type="protein sequence ID" value="MBD1429760.1"/>
    <property type="molecule type" value="Genomic_DNA"/>
</dbReference>
<dbReference type="PANTHER" id="PTHR43245">
    <property type="entry name" value="BIFUNCTIONAL POLYMYXIN RESISTANCE PROTEIN ARNA"/>
    <property type="match status" value="1"/>
</dbReference>
<reference evidence="2 3" key="1">
    <citation type="submission" date="2020-08" db="EMBL/GenBank/DDBJ databases">
        <title>Sphingobacterium sp. DN04309 isolated from aquaculture water.</title>
        <authorList>
            <person name="Zhang M."/>
        </authorList>
    </citation>
    <scope>NUCLEOTIDE SEQUENCE [LARGE SCALE GENOMIC DNA]</scope>
    <source>
        <strain evidence="2 3">DN04309</strain>
    </source>
</reference>
<dbReference type="Proteomes" id="UP000651271">
    <property type="component" value="Unassembled WGS sequence"/>
</dbReference>
<proteinExistence type="predicted"/>
<name>A0ABR7YEM2_9SPHI</name>
<evidence type="ECO:0000259" key="1">
    <source>
        <dbReference type="Pfam" id="PF01370"/>
    </source>
</evidence>
<dbReference type="InterPro" id="IPR050177">
    <property type="entry name" value="Lipid_A_modif_metabolic_enz"/>
</dbReference>
<keyword evidence="3" id="KW-1185">Reference proteome</keyword>
<dbReference type="PANTHER" id="PTHR43245:SF58">
    <property type="entry name" value="BLL5923 PROTEIN"/>
    <property type="match status" value="1"/>
</dbReference>
<dbReference type="InterPro" id="IPR001509">
    <property type="entry name" value="Epimerase_deHydtase"/>
</dbReference>
<protein>
    <submittedName>
        <fullName evidence="2">NAD-dependent epimerase/dehydratase family protein</fullName>
    </submittedName>
</protein>
<dbReference type="SUPFAM" id="SSF51735">
    <property type="entry name" value="NAD(P)-binding Rossmann-fold domains"/>
    <property type="match status" value="1"/>
</dbReference>